<proteinExistence type="predicted"/>
<dbReference type="CDD" id="cd17470">
    <property type="entry name" value="T3SS_Flik_C"/>
    <property type="match status" value="1"/>
</dbReference>
<reference evidence="4" key="1">
    <citation type="submission" date="2016-10" db="EMBL/GenBank/DDBJ databases">
        <authorList>
            <person name="Varghese N."/>
            <person name="Submissions S."/>
        </authorList>
    </citation>
    <scope>NUCLEOTIDE SEQUENCE [LARGE SCALE GENOMIC DNA]</scope>
    <source>
        <strain evidence="4">DSM 3384</strain>
    </source>
</reference>
<dbReference type="Pfam" id="PF02120">
    <property type="entry name" value="Flg_hook"/>
    <property type="match status" value="1"/>
</dbReference>
<dbReference type="InterPro" id="IPR038610">
    <property type="entry name" value="FliK-like_C_sf"/>
</dbReference>
<dbReference type="InterPro" id="IPR052563">
    <property type="entry name" value="FliK"/>
</dbReference>
<feature type="domain" description="Flagellar hook-length control protein-like C-terminal" evidence="2">
    <location>
        <begin position="467"/>
        <end position="545"/>
    </location>
</feature>
<feature type="region of interest" description="Disordered" evidence="1">
    <location>
        <begin position="402"/>
        <end position="432"/>
    </location>
</feature>
<dbReference type="Gene3D" id="3.30.750.140">
    <property type="match status" value="1"/>
</dbReference>
<dbReference type="PANTHER" id="PTHR37533">
    <property type="entry name" value="FLAGELLAR HOOK-LENGTH CONTROL PROTEIN"/>
    <property type="match status" value="1"/>
</dbReference>
<evidence type="ECO:0000259" key="2">
    <source>
        <dbReference type="Pfam" id="PF02120"/>
    </source>
</evidence>
<feature type="compositionally biased region" description="Polar residues" evidence="1">
    <location>
        <begin position="421"/>
        <end position="432"/>
    </location>
</feature>
<dbReference type="AlphaFoldDB" id="A0A1H2DSL8"/>
<feature type="region of interest" description="Disordered" evidence="1">
    <location>
        <begin position="547"/>
        <end position="568"/>
    </location>
</feature>
<organism evidence="3 4">
    <name type="scientific">Desulfobacula phenolica</name>
    <dbReference type="NCBI Taxonomy" id="90732"/>
    <lineage>
        <taxon>Bacteria</taxon>
        <taxon>Pseudomonadati</taxon>
        <taxon>Thermodesulfobacteriota</taxon>
        <taxon>Desulfobacteria</taxon>
        <taxon>Desulfobacterales</taxon>
        <taxon>Desulfobacteraceae</taxon>
        <taxon>Desulfobacula</taxon>
    </lineage>
</organism>
<evidence type="ECO:0000313" key="4">
    <source>
        <dbReference type="Proteomes" id="UP000199608"/>
    </source>
</evidence>
<evidence type="ECO:0000313" key="3">
    <source>
        <dbReference type="EMBL" id="SDT85889.1"/>
    </source>
</evidence>
<sequence>MNFTFTDVSSSFSNMVQPDHSGDVMSNTDSTGSQSQLFDEKLNTALGNVERLEKEILAQSNHVQVNPLGKTMDSDKIINHLSEKLSQDKGFGFVVELKKMFLMLSNGDLKTGSIDADGLEALKKILLKAGFREKDINDFIAELSEEFENKDLTLDELFDKLFELPFEEASETKTNTDQENFLEISALPFLESIFNSLGIPREKTQEILTEAGKGNKGISLDVILENLQELQKKSFYTQNKYETSEGDGNFRQLFKQLGLEQGESKISSFASKGSASFFDGKSFEQGESQKIPLTLDDFVSSLEKLRNKISQQQAPAEVANQNDQKPMANEKSLDLFKNLFKGVELENKTAETCAFEFSCEQIKNKIKNKLLVSGNEKINPATDPKLNEAVKEMESLLSSKKAGGVDVNGQSKEMKSENAKFSDQAQISTSDVKTNETQSNLNIIKTKSSFKNLPTYVTHQVQKSLVRAINQGENILRIQLKPQELGRLMMTIDNTGNSMKVSIMTESLAAKEILTSNVSELRTVLLNSGVNLEQFDVDMNSDFKQSMADAGNQAGNSGKRNRGKQLGVVDGEGINDPISLVDALNRDGLHHFVA</sequence>
<dbReference type="InterPro" id="IPR021136">
    <property type="entry name" value="Flagellar_hook_control-like_C"/>
</dbReference>
<feature type="compositionally biased region" description="Polar residues" evidence="1">
    <location>
        <begin position="24"/>
        <end position="34"/>
    </location>
</feature>
<dbReference type="EMBL" id="FNLL01000002">
    <property type="protein sequence ID" value="SDT85889.1"/>
    <property type="molecule type" value="Genomic_DNA"/>
</dbReference>
<dbReference type="PANTHER" id="PTHR37533:SF2">
    <property type="entry name" value="FLAGELLAR HOOK-LENGTH CONTROL PROTEIN"/>
    <property type="match status" value="1"/>
</dbReference>
<name>A0A1H2DSL8_9BACT</name>
<feature type="region of interest" description="Disordered" evidence="1">
    <location>
        <begin position="1"/>
        <end position="34"/>
    </location>
</feature>
<accession>A0A1H2DSL8</accession>
<keyword evidence="4" id="KW-1185">Reference proteome</keyword>
<dbReference type="Proteomes" id="UP000199608">
    <property type="component" value="Unassembled WGS sequence"/>
</dbReference>
<feature type="compositionally biased region" description="Polar residues" evidence="1">
    <location>
        <begin position="1"/>
        <end position="16"/>
    </location>
</feature>
<evidence type="ECO:0000256" key="1">
    <source>
        <dbReference type="SAM" id="MobiDB-lite"/>
    </source>
</evidence>
<dbReference type="RefSeq" id="WP_175530254.1">
    <property type="nucleotide sequence ID" value="NZ_FNLL01000002.1"/>
</dbReference>
<protein>
    <submittedName>
        <fullName evidence="3">Hook-length control protein FliK</fullName>
    </submittedName>
</protein>
<gene>
    <name evidence="3" type="ORF">SAMN04487931_102108</name>
</gene>